<name>A0AAN7SJU4_9COLE</name>
<comment type="caution">
    <text evidence="1">The sequence shown here is derived from an EMBL/GenBank/DDBJ whole genome shotgun (WGS) entry which is preliminary data.</text>
</comment>
<dbReference type="AlphaFoldDB" id="A0AAN7SJU4"/>
<protein>
    <submittedName>
        <fullName evidence="1">Uncharacterized protein</fullName>
    </submittedName>
</protein>
<organism evidence="1 2">
    <name type="scientific">Aquatica leii</name>
    <dbReference type="NCBI Taxonomy" id="1421715"/>
    <lineage>
        <taxon>Eukaryota</taxon>
        <taxon>Metazoa</taxon>
        <taxon>Ecdysozoa</taxon>
        <taxon>Arthropoda</taxon>
        <taxon>Hexapoda</taxon>
        <taxon>Insecta</taxon>
        <taxon>Pterygota</taxon>
        <taxon>Neoptera</taxon>
        <taxon>Endopterygota</taxon>
        <taxon>Coleoptera</taxon>
        <taxon>Polyphaga</taxon>
        <taxon>Elateriformia</taxon>
        <taxon>Elateroidea</taxon>
        <taxon>Lampyridae</taxon>
        <taxon>Luciolinae</taxon>
        <taxon>Aquatica</taxon>
    </lineage>
</organism>
<dbReference type="EMBL" id="JARPUR010000001">
    <property type="protein sequence ID" value="KAK4885662.1"/>
    <property type="molecule type" value="Genomic_DNA"/>
</dbReference>
<accession>A0AAN7SJU4</accession>
<evidence type="ECO:0000313" key="2">
    <source>
        <dbReference type="Proteomes" id="UP001353858"/>
    </source>
</evidence>
<gene>
    <name evidence="1" type="ORF">RN001_001933</name>
</gene>
<proteinExistence type="predicted"/>
<sequence length="101" mass="11974">MKWTNCYNNTDMKCYDYHPIISYYNKHIGRDGYGDEKVISMWNEALRQCTSEVWEKCVIHTEKLIQEWYNREKFLDITVEPLIINVGLNDSSSSESSDSDH</sequence>
<evidence type="ECO:0000313" key="1">
    <source>
        <dbReference type="EMBL" id="KAK4885662.1"/>
    </source>
</evidence>
<reference evidence="2" key="1">
    <citation type="submission" date="2023-01" db="EMBL/GenBank/DDBJ databases">
        <title>Key to firefly adult light organ development and bioluminescence: homeobox transcription factors regulate luciferase expression and transportation to peroxisome.</title>
        <authorList>
            <person name="Fu X."/>
        </authorList>
    </citation>
    <scope>NUCLEOTIDE SEQUENCE [LARGE SCALE GENOMIC DNA]</scope>
</reference>
<keyword evidence="2" id="KW-1185">Reference proteome</keyword>
<dbReference type="Proteomes" id="UP001353858">
    <property type="component" value="Unassembled WGS sequence"/>
</dbReference>